<name>A0A5B9MPS2_9BACT</name>
<evidence type="ECO:0000313" key="2">
    <source>
        <dbReference type="Proteomes" id="UP000321353"/>
    </source>
</evidence>
<reference evidence="1 2" key="1">
    <citation type="submission" date="2019-02" db="EMBL/GenBank/DDBJ databases">
        <title>Planctomycetal bacteria perform biofilm scaping via a novel small molecule.</title>
        <authorList>
            <person name="Jeske O."/>
            <person name="Boedeker C."/>
            <person name="Wiegand S."/>
            <person name="Breitling P."/>
            <person name="Kallscheuer N."/>
            <person name="Jogler M."/>
            <person name="Rohde M."/>
            <person name="Petersen J."/>
            <person name="Medema M.H."/>
            <person name="Surup F."/>
            <person name="Jogler C."/>
        </authorList>
    </citation>
    <scope>NUCLEOTIDE SEQUENCE [LARGE SCALE GENOMIC DNA]</scope>
    <source>
        <strain evidence="1 2">Mal15</strain>
    </source>
</reference>
<sequence>MWAMHGTYIQHCLSDWDAHGRNVERPIACASAELSGVVRFFERILRHADDWNLAIKRLVEVSTQSRTVISIQPNVAVDHDASRWLIEFCQHHLDARQFSTIEFAGLILFQLMDFRHMFGDWA</sequence>
<evidence type="ECO:0000313" key="1">
    <source>
        <dbReference type="EMBL" id="QEG02370.1"/>
    </source>
</evidence>
<proteinExistence type="predicted"/>
<keyword evidence="2" id="KW-1185">Reference proteome</keyword>
<dbReference type="Proteomes" id="UP000321353">
    <property type="component" value="Chromosome"/>
</dbReference>
<protein>
    <submittedName>
        <fullName evidence="1">Uncharacterized protein</fullName>
    </submittedName>
</protein>
<dbReference type="KEGG" id="smam:Mal15_64900"/>
<dbReference type="EMBL" id="CP036264">
    <property type="protein sequence ID" value="QEG02370.1"/>
    <property type="molecule type" value="Genomic_DNA"/>
</dbReference>
<gene>
    <name evidence="1" type="ORF">Mal15_64900</name>
</gene>
<dbReference type="AlphaFoldDB" id="A0A5B9MPS2"/>
<accession>A0A5B9MPS2</accession>
<organism evidence="1 2">
    <name type="scientific">Stieleria maiorica</name>
    <dbReference type="NCBI Taxonomy" id="2795974"/>
    <lineage>
        <taxon>Bacteria</taxon>
        <taxon>Pseudomonadati</taxon>
        <taxon>Planctomycetota</taxon>
        <taxon>Planctomycetia</taxon>
        <taxon>Pirellulales</taxon>
        <taxon>Pirellulaceae</taxon>
        <taxon>Stieleria</taxon>
    </lineage>
</organism>